<evidence type="ECO:0008006" key="3">
    <source>
        <dbReference type="Google" id="ProtNLM"/>
    </source>
</evidence>
<dbReference type="RefSeq" id="WP_345211663.1">
    <property type="nucleotide sequence ID" value="NZ_BAABFT010000006.1"/>
</dbReference>
<sequence length="162" mass="18088">MKKPVTLLLLLATLAITACKKEKRACCVLPPGAEFYLAGKQGDSTWFGKPTAVFYNDSLNVYAGHGEQHMNIRIKFTGKGKYSLNNTNAIYYVTVGQDVIVANYWADNTADNWITVTNYDKANNIITGDFNLSFVPVRTPIQAMYSFYINISKGKFRVALPK</sequence>
<dbReference type="InterPro" id="IPR046219">
    <property type="entry name" value="DUF6252"/>
</dbReference>
<dbReference type="Proteomes" id="UP001500582">
    <property type="component" value="Unassembled WGS sequence"/>
</dbReference>
<accession>A0ABP8GJ74</accession>
<keyword evidence="2" id="KW-1185">Reference proteome</keyword>
<gene>
    <name evidence="1" type="ORF">GCM10023149_27400</name>
</gene>
<name>A0ABP8GJ74_9SPHI</name>
<protein>
    <recommendedName>
        <fullName evidence="3">Lipoprotein</fullName>
    </recommendedName>
</protein>
<dbReference type="EMBL" id="BAABFT010000006">
    <property type="protein sequence ID" value="GAA4325226.1"/>
    <property type="molecule type" value="Genomic_DNA"/>
</dbReference>
<dbReference type="Pfam" id="PF19765">
    <property type="entry name" value="DUF6252"/>
    <property type="match status" value="1"/>
</dbReference>
<organism evidence="1 2">
    <name type="scientific">Mucilaginibacter gynuensis</name>
    <dbReference type="NCBI Taxonomy" id="1302236"/>
    <lineage>
        <taxon>Bacteria</taxon>
        <taxon>Pseudomonadati</taxon>
        <taxon>Bacteroidota</taxon>
        <taxon>Sphingobacteriia</taxon>
        <taxon>Sphingobacteriales</taxon>
        <taxon>Sphingobacteriaceae</taxon>
        <taxon>Mucilaginibacter</taxon>
    </lineage>
</organism>
<comment type="caution">
    <text evidence="1">The sequence shown here is derived from an EMBL/GenBank/DDBJ whole genome shotgun (WGS) entry which is preliminary data.</text>
</comment>
<proteinExistence type="predicted"/>
<evidence type="ECO:0000313" key="2">
    <source>
        <dbReference type="Proteomes" id="UP001500582"/>
    </source>
</evidence>
<evidence type="ECO:0000313" key="1">
    <source>
        <dbReference type="EMBL" id="GAA4325226.1"/>
    </source>
</evidence>
<reference evidence="2" key="1">
    <citation type="journal article" date="2019" name="Int. J. Syst. Evol. Microbiol.">
        <title>The Global Catalogue of Microorganisms (GCM) 10K type strain sequencing project: providing services to taxonomists for standard genome sequencing and annotation.</title>
        <authorList>
            <consortium name="The Broad Institute Genomics Platform"/>
            <consortium name="The Broad Institute Genome Sequencing Center for Infectious Disease"/>
            <person name="Wu L."/>
            <person name="Ma J."/>
        </authorList>
    </citation>
    <scope>NUCLEOTIDE SEQUENCE [LARGE SCALE GENOMIC DNA]</scope>
    <source>
        <strain evidence="2">JCM 17705</strain>
    </source>
</reference>
<dbReference type="PROSITE" id="PS51257">
    <property type="entry name" value="PROKAR_LIPOPROTEIN"/>
    <property type="match status" value="1"/>
</dbReference>